<name>A0ABQ7I669_9HELO</name>
<gene>
    <name evidence="1" type="ORF">EAE98_011381</name>
</gene>
<protein>
    <submittedName>
        <fullName evidence="1">Uncharacterized protein</fullName>
    </submittedName>
</protein>
<sequence length="158" mass="17189">MTYCNASSQPTMLKDLLSATASQSISSQCWCQWTVGFYARHLTTYRMSITHQFNALTINLATTSCGSRTALVLLSVTLWMLELVIATPCLTANESPAARRPPRLAPERSGRGSYYTEAAYRKTEVPIVVSDIVVVNLVIVIEAAMPNITALTTAAMAP</sequence>
<organism evidence="1 2">
    <name type="scientific">Botrytis deweyae</name>
    <dbReference type="NCBI Taxonomy" id="2478750"/>
    <lineage>
        <taxon>Eukaryota</taxon>
        <taxon>Fungi</taxon>
        <taxon>Dikarya</taxon>
        <taxon>Ascomycota</taxon>
        <taxon>Pezizomycotina</taxon>
        <taxon>Leotiomycetes</taxon>
        <taxon>Helotiales</taxon>
        <taxon>Sclerotiniaceae</taxon>
        <taxon>Botrytis</taxon>
    </lineage>
</organism>
<evidence type="ECO:0000313" key="2">
    <source>
        <dbReference type="Proteomes" id="UP000783213"/>
    </source>
</evidence>
<accession>A0ABQ7I669</accession>
<keyword evidence="2" id="KW-1185">Reference proteome</keyword>
<dbReference type="EMBL" id="RCSX01000047">
    <property type="protein sequence ID" value="KAF7915058.1"/>
    <property type="molecule type" value="Genomic_DNA"/>
</dbReference>
<dbReference type="RefSeq" id="XP_038804682.1">
    <property type="nucleotide sequence ID" value="XM_038959003.1"/>
</dbReference>
<reference evidence="1 2" key="1">
    <citation type="journal article" date="2020" name="Genome Biol. Evol.">
        <title>Comparative genomics of Sclerotiniaceae.</title>
        <authorList>
            <person name="Valero Jimenez C.A."/>
            <person name="Steentjes M."/>
            <person name="Scholten O.E."/>
            <person name="Van Kan J.A.L."/>
        </authorList>
    </citation>
    <scope>NUCLEOTIDE SEQUENCE [LARGE SCALE GENOMIC DNA]</scope>
    <source>
        <strain evidence="1 2">B1</strain>
    </source>
</reference>
<evidence type="ECO:0000313" key="1">
    <source>
        <dbReference type="EMBL" id="KAF7915058.1"/>
    </source>
</evidence>
<proteinExistence type="predicted"/>
<comment type="caution">
    <text evidence="1">The sequence shown here is derived from an EMBL/GenBank/DDBJ whole genome shotgun (WGS) entry which is preliminary data.</text>
</comment>
<dbReference type="Proteomes" id="UP000783213">
    <property type="component" value="Unassembled WGS sequence"/>
</dbReference>
<dbReference type="GeneID" id="62238152"/>